<dbReference type="Proteomes" id="UP000592820">
    <property type="component" value="Unassembled WGS sequence"/>
</dbReference>
<name>A0A7W8L296_9BURK</name>
<proteinExistence type="predicted"/>
<evidence type="ECO:0000313" key="2">
    <source>
        <dbReference type="Proteomes" id="UP000592820"/>
    </source>
</evidence>
<gene>
    <name evidence="1" type="ORF">HDG41_000926</name>
</gene>
<reference evidence="1 2" key="1">
    <citation type="submission" date="2020-08" db="EMBL/GenBank/DDBJ databases">
        <title>Genomic Encyclopedia of Type Strains, Phase IV (KMG-V): Genome sequencing to study the core and pangenomes of soil and plant-associated prokaryotes.</title>
        <authorList>
            <person name="Whitman W."/>
        </authorList>
    </citation>
    <scope>NUCLEOTIDE SEQUENCE [LARGE SCALE GENOMIC DNA]</scope>
    <source>
        <strain evidence="1 2">JPY162</strain>
    </source>
</reference>
<sequence>MPNAIQIQVADSHLYPGCAVRIAELPEPAGAPDLAEARVEFADGSGANATYHRRAHDELELTVDRYATQKRHPVDARHWLLLAVDVTHHSWRVKRRLP</sequence>
<dbReference type="RefSeq" id="WP_184225401.1">
    <property type="nucleotide sequence ID" value="NZ_JACHDE010000001.1"/>
</dbReference>
<dbReference type="EMBL" id="JACHDE010000001">
    <property type="protein sequence ID" value="MBB5398890.1"/>
    <property type="molecule type" value="Genomic_DNA"/>
</dbReference>
<accession>A0A7W8L296</accession>
<comment type="caution">
    <text evidence="1">The sequence shown here is derived from an EMBL/GenBank/DDBJ whole genome shotgun (WGS) entry which is preliminary data.</text>
</comment>
<dbReference type="AlphaFoldDB" id="A0A7W8L296"/>
<organism evidence="1 2">
    <name type="scientific">Paraburkholderia youngii</name>
    <dbReference type="NCBI Taxonomy" id="2782701"/>
    <lineage>
        <taxon>Bacteria</taxon>
        <taxon>Pseudomonadati</taxon>
        <taxon>Pseudomonadota</taxon>
        <taxon>Betaproteobacteria</taxon>
        <taxon>Burkholderiales</taxon>
        <taxon>Burkholderiaceae</taxon>
        <taxon>Paraburkholderia</taxon>
    </lineage>
</organism>
<protein>
    <submittedName>
        <fullName evidence="1">Uncharacterized protein</fullName>
    </submittedName>
</protein>
<evidence type="ECO:0000313" key="1">
    <source>
        <dbReference type="EMBL" id="MBB5398890.1"/>
    </source>
</evidence>